<dbReference type="AlphaFoldDB" id="C1G2A1"/>
<dbReference type="GeneID" id="22581776"/>
<feature type="region of interest" description="Disordered" evidence="1">
    <location>
        <begin position="1"/>
        <end position="42"/>
    </location>
</feature>
<dbReference type="KEGG" id="pbn:PADG_02267"/>
<name>C1G2A1_PARBD</name>
<evidence type="ECO:0000313" key="3">
    <source>
        <dbReference type="Proteomes" id="UP000001628"/>
    </source>
</evidence>
<keyword evidence="3" id="KW-1185">Reference proteome</keyword>
<feature type="compositionally biased region" description="Basic and acidic residues" evidence="1">
    <location>
        <begin position="8"/>
        <end position="22"/>
    </location>
</feature>
<evidence type="ECO:0000313" key="2">
    <source>
        <dbReference type="EMBL" id="EEH46117.2"/>
    </source>
</evidence>
<feature type="compositionally biased region" description="Gly residues" evidence="1">
    <location>
        <begin position="26"/>
        <end position="35"/>
    </location>
</feature>
<sequence length="145" mass="15875">MAFHPFKTRSESGERGGNKHDDEDGGGGGGGGGGDSDSDDFGTYIRGSLGKLPMASSKLPLSSHYSFPYIFHYHHSKFLYRFKESKRMKRAPCLLKLTSTLPSSQSACFHAAQPTLTTSTDILKIRIFLAESYEKRSILSPSVPP</sequence>
<reference evidence="2 3" key="1">
    <citation type="journal article" date="2011" name="PLoS Genet.">
        <title>Comparative genomic analysis of human fungal pathogens causing paracoccidioidomycosis.</title>
        <authorList>
            <person name="Desjardins C.A."/>
            <person name="Champion M.D."/>
            <person name="Holder J.W."/>
            <person name="Muszewska A."/>
            <person name="Goldberg J."/>
            <person name="Bailao A.M."/>
            <person name="Brigido M.M."/>
            <person name="Ferreira M.E."/>
            <person name="Garcia A.M."/>
            <person name="Grynberg M."/>
            <person name="Gujja S."/>
            <person name="Heiman D.I."/>
            <person name="Henn M.R."/>
            <person name="Kodira C.D."/>
            <person name="Leon-Narvaez H."/>
            <person name="Longo L.V."/>
            <person name="Ma L.J."/>
            <person name="Malavazi I."/>
            <person name="Matsuo A.L."/>
            <person name="Morais F.V."/>
            <person name="Pereira M."/>
            <person name="Rodriguez-Brito S."/>
            <person name="Sakthikumar S."/>
            <person name="Salem-Izacc S.M."/>
            <person name="Sykes S.M."/>
            <person name="Teixeira M.M."/>
            <person name="Vallejo M.C."/>
            <person name="Walter M.E."/>
            <person name="Yandava C."/>
            <person name="Young S."/>
            <person name="Zeng Q."/>
            <person name="Zucker J."/>
            <person name="Felipe M.S."/>
            <person name="Goldman G.H."/>
            <person name="Haas B.J."/>
            <person name="McEwen J.G."/>
            <person name="Nino-Vega G."/>
            <person name="Puccia R."/>
            <person name="San-Blas G."/>
            <person name="Soares C.M."/>
            <person name="Birren B.W."/>
            <person name="Cuomo C.A."/>
        </authorList>
    </citation>
    <scope>NUCLEOTIDE SEQUENCE [LARGE SCALE GENOMIC DNA]</scope>
    <source>
        <strain evidence="2 3">Pb18</strain>
    </source>
</reference>
<proteinExistence type="predicted"/>
<organism evidence="2 3">
    <name type="scientific">Paracoccidioides brasiliensis (strain Pb18)</name>
    <dbReference type="NCBI Taxonomy" id="502780"/>
    <lineage>
        <taxon>Eukaryota</taxon>
        <taxon>Fungi</taxon>
        <taxon>Dikarya</taxon>
        <taxon>Ascomycota</taxon>
        <taxon>Pezizomycotina</taxon>
        <taxon>Eurotiomycetes</taxon>
        <taxon>Eurotiomycetidae</taxon>
        <taxon>Onygenales</taxon>
        <taxon>Ajellomycetaceae</taxon>
        <taxon>Paracoccidioides</taxon>
    </lineage>
</organism>
<dbReference type="Proteomes" id="UP000001628">
    <property type="component" value="Unassembled WGS sequence"/>
</dbReference>
<dbReference type="InParanoid" id="C1G2A1"/>
<accession>C1G2A1</accession>
<dbReference type="VEuPathDB" id="FungiDB:PADG_02267"/>
<dbReference type="HOGENOM" id="CLU_1787408_0_0_1"/>
<gene>
    <name evidence="2" type="ORF">PADG_02267</name>
</gene>
<dbReference type="RefSeq" id="XP_010757288.1">
    <property type="nucleotide sequence ID" value="XM_010758986.1"/>
</dbReference>
<dbReference type="EMBL" id="KN275958">
    <property type="protein sequence ID" value="EEH46117.2"/>
    <property type="molecule type" value="Genomic_DNA"/>
</dbReference>
<protein>
    <submittedName>
        <fullName evidence="2">Uncharacterized protein</fullName>
    </submittedName>
</protein>
<evidence type="ECO:0000256" key="1">
    <source>
        <dbReference type="SAM" id="MobiDB-lite"/>
    </source>
</evidence>